<accession>A0ACA9RQG2</accession>
<gene>
    <name evidence="1" type="ORF">RPERSI_LOCUS21658</name>
</gene>
<reference evidence="1" key="1">
    <citation type="submission" date="2021-06" db="EMBL/GenBank/DDBJ databases">
        <authorList>
            <person name="Kallberg Y."/>
            <person name="Tangrot J."/>
            <person name="Rosling A."/>
        </authorList>
    </citation>
    <scope>NUCLEOTIDE SEQUENCE</scope>
    <source>
        <strain evidence="1">MA461A</strain>
    </source>
</reference>
<dbReference type="EMBL" id="CAJVQC010063978">
    <property type="protein sequence ID" value="CAG8804110.1"/>
    <property type="molecule type" value="Genomic_DNA"/>
</dbReference>
<name>A0ACA9RQG2_9GLOM</name>
<sequence>PIIDEYVVDKVCVKEKNDNRRVNNIVDMRSIVNVLKEGKTKDRIKVKDENINNEKEENIVKTFRDKAIQIKNKILPVESNAPLDVVVKIDMLMEGLENLSADEFEVNDNGGKAADGKANHYENEKGCNDLGFDYKNEESIGLK</sequence>
<feature type="non-terminal residue" evidence="1">
    <location>
        <position position="143"/>
    </location>
</feature>
<comment type="caution">
    <text evidence="1">The sequence shown here is derived from an EMBL/GenBank/DDBJ whole genome shotgun (WGS) entry which is preliminary data.</text>
</comment>
<evidence type="ECO:0000313" key="1">
    <source>
        <dbReference type="EMBL" id="CAG8804110.1"/>
    </source>
</evidence>
<dbReference type="Proteomes" id="UP000789920">
    <property type="component" value="Unassembled WGS sequence"/>
</dbReference>
<organism evidence="1 2">
    <name type="scientific">Racocetra persica</name>
    <dbReference type="NCBI Taxonomy" id="160502"/>
    <lineage>
        <taxon>Eukaryota</taxon>
        <taxon>Fungi</taxon>
        <taxon>Fungi incertae sedis</taxon>
        <taxon>Mucoromycota</taxon>
        <taxon>Glomeromycotina</taxon>
        <taxon>Glomeromycetes</taxon>
        <taxon>Diversisporales</taxon>
        <taxon>Gigasporaceae</taxon>
        <taxon>Racocetra</taxon>
    </lineage>
</organism>
<proteinExistence type="predicted"/>
<keyword evidence="2" id="KW-1185">Reference proteome</keyword>
<feature type="non-terminal residue" evidence="1">
    <location>
        <position position="1"/>
    </location>
</feature>
<evidence type="ECO:0000313" key="2">
    <source>
        <dbReference type="Proteomes" id="UP000789920"/>
    </source>
</evidence>
<protein>
    <submittedName>
        <fullName evidence="1">36733_t:CDS:1</fullName>
    </submittedName>
</protein>